<evidence type="ECO:0000256" key="1">
    <source>
        <dbReference type="SAM" id="MobiDB-lite"/>
    </source>
</evidence>
<organism evidence="3">
    <name type="scientific">Ignisphaera aggregans</name>
    <dbReference type="NCBI Taxonomy" id="334771"/>
    <lineage>
        <taxon>Archaea</taxon>
        <taxon>Thermoproteota</taxon>
        <taxon>Thermoprotei</taxon>
        <taxon>Desulfurococcales</taxon>
        <taxon>Desulfurococcaceae</taxon>
        <taxon>Ignisphaera</taxon>
    </lineage>
</organism>
<gene>
    <name evidence="3" type="ORF">ENU31_03180</name>
</gene>
<reference evidence="3" key="1">
    <citation type="journal article" date="2020" name="mSystems">
        <title>Genome- and Community-Level Interaction Insights into Carbon Utilization and Element Cycling Functions of Hydrothermarchaeota in Hydrothermal Sediment.</title>
        <authorList>
            <person name="Zhou Z."/>
            <person name="Liu Y."/>
            <person name="Xu W."/>
            <person name="Pan J."/>
            <person name="Luo Z.H."/>
            <person name="Li M."/>
        </authorList>
    </citation>
    <scope>NUCLEOTIDE SEQUENCE [LARGE SCALE GENOMIC DNA]</scope>
    <source>
        <strain evidence="3">SpSt-658</strain>
    </source>
</reference>
<accession>A0A7C4H4W5</accession>
<comment type="caution">
    <text evidence="3">The sequence shown here is derived from an EMBL/GenBank/DDBJ whole genome shotgun (WGS) entry which is preliminary data.</text>
</comment>
<keyword evidence="2" id="KW-0472">Membrane</keyword>
<keyword evidence="2" id="KW-1133">Transmembrane helix</keyword>
<proteinExistence type="predicted"/>
<dbReference type="EMBL" id="DTCA01000101">
    <property type="protein sequence ID" value="HGM07396.1"/>
    <property type="molecule type" value="Genomic_DNA"/>
</dbReference>
<sequence>MGIPLELLFTTLIATTFLTSSIVILALNFKLRNRIAFKDKNDKSNKNSKSIQNDTSNIYNSVNSGYAYTVDVGDSLVVVVVVNKSNIGSSFLNVLPSPIEVNTENYSSE</sequence>
<evidence type="ECO:0000313" key="3">
    <source>
        <dbReference type="EMBL" id="HGM07396.1"/>
    </source>
</evidence>
<feature type="transmembrane region" description="Helical" evidence="2">
    <location>
        <begin position="6"/>
        <end position="29"/>
    </location>
</feature>
<protein>
    <submittedName>
        <fullName evidence="3">Uncharacterized protein</fullName>
    </submittedName>
</protein>
<feature type="region of interest" description="Disordered" evidence="1">
    <location>
        <begin position="41"/>
        <end position="60"/>
    </location>
</feature>
<dbReference type="AlphaFoldDB" id="A0A7C4H4W5"/>
<keyword evidence="2" id="KW-0812">Transmembrane</keyword>
<name>A0A7C4H4W5_9CREN</name>
<evidence type="ECO:0000256" key="2">
    <source>
        <dbReference type="SAM" id="Phobius"/>
    </source>
</evidence>
<feature type="compositionally biased region" description="Polar residues" evidence="1">
    <location>
        <begin position="51"/>
        <end position="60"/>
    </location>
</feature>